<gene>
    <name evidence="1" type="ORF">NG895_03130</name>
</gene>
<dbReference type="PROSITE" id="PS51257">
    <property type="entry name" value="PROKAR_LIPOPROTEIN"/>
    <property type="match status" value="1"/>
</dbReference>
<evidence type="ECO:0008006" key="3">
    <source>
        <dbReference type="Google" id="ProtNLM"/>
    </source>
</evidence>
<evidence type="ECO:0000313" key="2">
    <source>
        <dbReference type="Proteomes" id="UP001155241"/>
    </source>
</evidence>
<dbReference type="RefSeq" id="WP_252850991.1">
    <property type="nucleotide sequence ID" value="NZ_JAMXLR010000014.1"/>
</dbReference>
<dbReference type="AlphaFoldDB" id="A0A9X2F794"/>
<comment type="caution">
    <text evidence="1">The sequence shown here is derived from an EMBL/GenBank/DDBJ whole genome shotgun (WGS) entry which is preliminary data.</text>
</comment>
<reference evidence="1" key="1">
    <citation type="submission" date="2022-06" db="EMBL/GenBank/DDBJ databases">
        <title>Aeoliella straminimaris, a novel planctomycete from sediments.</title>
        <authorList>
            <person name="Vitorino I.R."/>
            <person name="Lage O.M."/>
        </authorList>
    </citation>
    <scope>NUCLEOTIDE SEQUENCE</scope>
    <source>
        <strain evidence="1">ICT_H6.2</strain>
    </source>
</reference>
<protein>
    <recommendedName>
        <fullName evidence="3">Lipoprotein</fullName>
    </recommendedName>
</protein>
<organism evidence="1 2">
    <name type="scientific">Aeoliella straminimaris</name>
    <dbReference type="NCBI Taxonomy" id="2954799"/>
    <lineage>
        <taxon>Bacteria</taxon>
        <taxon>Pseudomonadati</taxon>
        <taxon>Planctomycetota</taxon>
        <taxon>Planctomycetia</taxon>
        <taxon>Pirellulales</taxon>
        <taxon>Lacipirellulaceae</taxon>
        <taxon>Aeoliella</taxon>
    </lineage>
</organism>
<dbReference type="Proteomes" id="UP001155241">
    <property type="component" value="Unassembled WGS sequence"/>
</dbReference>
<name>A0A9X2F794_9BACT</name>
<keyword evidence="2" id="KW-1185">Reference proteome</keyword>
<sequence>MRCLLSLPVVLGLSVCGCWRESGISAHPEIATGQIERDTKDILPSSGGDEPYNEGEIEVLESNYSGDQATIVLSAGSINVGNLAPADIEGLTPEIRPKVAHVDSIPYRLQLEYEWVRGEWRLLRLDNLTFEDR</sequence>
<proteinExistence type="predicted"/>
<evidence type="ECO:0000313" key="1">
    <source>
        <dbReference type="EMBL" id="MCO6042892.1"/>
    </source>
</evidence>
<dbReference type="EMBL" id="JAMXLR010000014">
    <property type="protein sequence ID" value="MCO6042892.1"/>
    <property type="molecule type" value="Genomic_DNA"/>
</dbReference>
<accession>A0A9X2F794</accession>